<dbReference type="OrthoDB" id="1925749at2759"/>
<dbReference type="PROSITE" id="PS50142">
    <property type="entry name" value="RNASE_3_2"/>
    <property type="match status" value="1"/>
</dbReference>
<sequence length="209" mass="22802">MHFRLFSVFTFVLFFTLLSSAPQAYAAGKSEDRRSKPSSPFSQALETLQKQIGYTFKSISLLRRAMTHASFSEENNKALSVLGTHVIETSASLRSLEKDIDMSSKELNKLISEISKVESSCAVDGTRLGLQKVVRVSPKTDPSNPTIVCDAFRAVLGAIAIDCGNTDETGKIFWSIHSGKLSGLSANLGVYSVNKPKLGLPAPSWWQRG</sequence>
<dbReference type="GO" id="GO:0005634">
    <property type="term" value="C:nucleus"/>
    <property type="evidence" value="ECO:0007669"/>
    <property type="project" value="TreeGrafter"/>
</dbReference>
<dbReference type="InterPro" id="IPR000999">
    <property type="entry name" value="RNase_III_dom"/>
</dbReference>
<dbReference type="CDD" id="cd00593">
    <property type="entry name" value="RIBOc"/>
    <property type="match status" value="1"/>
</dbReference>
<feature type="domain" description="RNase III" evidence="3">
    <location>
        <begin position="45"/>
        <end position="164"/>
    </location>
</feature>
<dbReference type="GO" id="GO:0004525">
    <property type="term" value="F:ribonuclease III activity"/>
    <property type="evidence" value="ECO:0007669"/>
    <property type="project" value="InterPro"/>
</dbReference>
<organism evidence="4 5">
    <name type="scientific">Durio zibethinus</name>
    <name type="common">Durian</name>
    <dbReference type="NCBI Taxonomy" id="66656"/>
    <lineage>
        <taxon>Eukaryota</taxon>
        <taxon>Viridiplantae</taxon>
        <taxon>Streptophyta</taxon>
        <taxon>Embryophyta</taxon>
        <taxon>Tracheophyta</taxon>
        <taxon>Spermatophyta</taxon>
        <taxon>Magnoliopsida</taxon>
        <taxon>eudicotyledons</taxon>
        <taxon>Gunneridae</taxon>
        <taxon>Pentapetalae</taxon>
        <taxon>rosids</taxon>
        <taxon>malvids</taxon>
        <taxon>Malvales</taxon>
        <taxon>Malvaceae</taxon>
        <taxon>Helicteroideae</taxon>
        <taxon>Durio</taxon>
    </lineage>
</organism>
<gene>
    <name evidence="5" type="primary">LOC111311900</name>
</gene>
<protein>
    <submittedName>
        <fullName evidence="5">Protein NUCLEAR FUSION DEFECTIVE 2-like isoform X1</fullName>
    </submittedName>
</protein>
<name>A0A6P6ARM7_DURZI</name>
<feature type="chain" id="PRO_5027724814" evidence="2">
    <location>
        <begin position="27"/>
        <end position="209"/>
    </location>
</feature>
<evidence type="ECO:0000256" key="2">
    <source>
        <dbReference type="SAM" id="SignalP"/>
    </source>
</evidence>
<dbReference type="SMART" id="SM00535">
    <property type="entry name" value="RIBOc"/>
    <property type="match status" value="1"/>
</dbReference>
<reference evidence="5" key="1">
    <citation type="submission" date="2025-08" db="UniProtKB">
        <authorList>
            <consortium name="RefSeq"/>
        </authorList>
    </citation>
    <scope>IDENTIFICATION</scope>
    <source>
        <tissue evidence="5">Fruit stalk</tissue>
    </source>
</reference>
<evidence type="ECO:0000259" key="3">
    <source>
        <dbReference type="PROSITE" id="PS50142"/>
    </source>
</evidence>
<keyword evidence="4" id="KW-1185">Reference proteome</keyword>
<dbReference type="FunFam" id="1.10.1520.10:FF:000020">
    <property type="entry name" value="Protein NUCLEAR FUSION DEFECTIVE 2"/>
    <property type="match status" value="1"/>
</dbReference>
<evidence type="ECO:0000256" key="1">
    <source>
        <dbReference type="ARBA" id="ARBA00022884"/>
    </source>
</evidence>
<dbReference type="PANTHER" id="PTHR11207">
    <property type="entry name" value="RIBONUCLEASE III"/>
    <property type="match status" value="1"/>
</dbReference>
<dbReference type="GO" id="GO:0003725">
    <property type="term" value="F:double-stranded RNA binding"/>
    <property type="evidence" value="ECO:0007669"/>
    <property type="project" value="TreeGrafter"/>
</dbReference>
<dbReference type="KEGG" id="dzi:111311900"/>
<evidence type="ECO:0000313" key="5">
    <source>
        <dbReference type="RefSeq" id="XP_022767466.1"/>
    </source>
</evidence>
<dbReference type="Pfam" id="PF14622">
    <property type="entry name" value="Ribonucleas_3_3"/>
    <property type="match status" value="1"/>
</dbReference>
<dbReference type="GO" id="GO:0006396">
    <property type="term" value="P:RNA processing"/>
    <property type="evidence" value="ECO:0007669"/>
    <property type="project" value="InterPro"/>
</dbReference>
<dbReference type="InterPro" id="IPR036389">
    <property type="entry name" value="RNase_III_sf"/>
</dbReference>
<dbReference type="Gene3D" id="1.10.1520.10">
    <property type="entry name" value="Ribonuclease III domain"/>
    <property type="match status" value="1"/>
</dbReference>
<keyword evidence="1" id="KW-0694">RNA-binding</keyword>
<keyword evidence="2" id="KW-0732">Signal</keyword>
<dbReference type="AlphaFoldDB" id="A0A6P6ARM7"/>
<dbReference type="GO" id="GO:0010468">
    <property type="term" value="P:regulation of gene expression"/>
    <property type="evidence" value="ECO:0007669"/>
    <property type="project" value="TreeGrafter"/>
</dbReference>
<proteinExistence type="predicted"/>
<dbReference type="SUPFAM" id="SSF69065">
    <property type="entry name" value="RNase III domain-like"/>
    <property type="match status" value="1"/>
</dbReference>
<dbReference type="GeneID" id="111311900"/>
<evidence type="ECO:0000313" key="4">
    <source>
        <dbReference type="Proteomes" id="UP000515121"/>
    </source>
</evidence>
<dbReference type="PANTHER" id="PTHR11207:SF0">
    <property type="entry name" value="RIBONUCLEASE 3"/>
    <property type="match status" value="1"/>
</dbReference>
<dbReference type="RefSeq" id="XP_022767466.1">
    <property type="nucleotide sequence ID" value="XM_022911731.1"/>
</dbReference>
<dbReference type="Proteomes" id="UP000515121">
    <property type="component" value="Unplaced"/>
</dbReference>
<accession>A0A6P6ARM7</accession>
<feature type="signal peptide" evidence="2">
    <location>
        <begin position="1"/>
        <end position="26"/>
    </location>
</feature>